<proteinExistence type="inferred from homology"/>
<dbReference type="InterPro" id="IPR003864">
    <property type="entry name" value="CSC1/OSCA1-like_7TM"/>
</dbReference>
<dbReference type="InterPro" id="IPR027815">
    <property type="entry name" value="CSC1/OSCA1-like_cyt"/>
</dbReference>
<dbReference type="PANTHER" id="PTHR13018:SF5">
    <property type="entry name" value="RE44586P"/>
    <property type="match status" value="1"/>
</dbReference>
<keyword evidence="4 8" id="KW-0812">Transmembrane</keyword>
<feature type="domain" description="CSC1/OSCA1-like N-terminal transmembrane" evidence="10">
    <location>
        <begin position="39"/>
        <end position="197"/>
    </location>
</feature>
<dbReference type="Pfam" id="PF02714">
    <property type="entry name" value="RSN1_7TM"/>
    <property type="match status" value="1"/>
</dbReference>
<feature type="transmembrane region" description="Helical" evidence="8">
    <location>
        <begin position="174"/>
        <end position="196"/>
    </location>
</feature>
<evidence type="ECO:0000256" key="4">
    <source>
        <dbReference type="ARBA" id="ARBA00022692"/>
    </source>
</evidence>
<feature type="transmembrane region" description="Helical" evidence="8">
    <location>
        <begin position="626"/>
        <end position="645"/>
    </location>
</feature>
<evidence type="ECO:0008006" key="14">
    <source>
        <dbReference type="Google" id="ProtNLM"/>
    </source>
</evidence>
<protein>
    <recommendedName>
        <fullName evidence="14">DUF221-domain-containing protein</fullName>
    </recommendedName>
</protein>
<dbReference type="GO" id="GO:0005227">
    <property type="term" value="F:calcium-activated cation channel activity"/>
    <property type="evidence" value="ECO:0007669"/>
    <property type="project" value="InterPro"/>
</dbReference>
<feature type="transmembrane region" description="Helical" evidence="8">
    <location>
        <begin position="439"/>
        <end position="463"/>
    </location>
</feature>
<dbReference type="OrthoDB" id="1689567at2759"/>
<evidence type="ECO:0000256" key="1">
    <source>
        <dbReference type="ARBA" id="ARBA00004141"/>
    </source>
</evidence>
<dbReference type="Pfam" id="PF13967">
    <property type="entry name" value="RSN1_TM"/>
    <property type="match status" value="1"/>
</dbReference>
<feature type="transmembrane region" description="Helical" evidence="8">
    <location>
        <begin position="688"/>
        <end position="707"/>
    </location>
</feature>
<reference evidence="12" key="1">
    <citation type="submission" date="2021-06" db="EMBL/GenBank/DDBJ databases">
        <title>Genome Sequence of Mortierella hyaline Strain SCG-10, a Cold-Adapted, Nitrate-Reducing Fungus Isolated from Soil in Minnesota, USA.</title>
        <authorList>
            <person name="Aldossari N."/>
        </authorList>
    </citation>
    <scope>NUCLEOTIDE SEQUENCE</scope>
    <source>
        <strain evidence="12">SCG-10</strain>
    </source>
</reference>
<feature type="transmembrane region" description="Helical" evidence="8">
    <location>
        <begin position="714"/>
        <end position="733"/>
    </location>
</feature>
<gene>
    <name evidence="12" type="ORF">KI688_002106</name>
</gene>
<organism evidence="12 13">
    <name type="scientific">Linnemannia hyalina</name>
    <dbReference type="NCBI Taxonomy" id="64524"/>
    <lineage>
        <taxon>Eukaryota</taxon>
        <taxon>Fungi</taxon>
        <taxon>Fungi incertae sedis</taxon>
        <taxon>Mucoromycota</taxon>
        <taxon>Mortierellomycotina</taxon>
        <taxon>Mortierellomycetes</taxon>
        <taxon>Mortierellales</taxon>
        <taxon>Mortierellaceae</taxon>
        <taxon>Linnemannia</taxon>
    </lineage>
</organism>
<evidence type="ECO:0000256" key="8">
    <source>
        <dbReference type="SAM" id="Phobius"/>
    </source>
</evidence>
<evidence type="ECO:0000256" key="3">
    <source>
        <dbReference type="ARBA" id="ARBA00022448"/>
    </source>
</evidence>
<evidence type="ECO:0000259" key="11">
    <source>
        <dbReference type="Pfam" id="PF14703"/>
    </source>
</evidence>
<evidence type="ECO:0000256" key="6">
    <source>
        <dbReference type="ARBA" id="ARBA00023136"/>
    </source>
</evidence>
<feature type="transmembrane region" description="Helical" evidence="8">
    <location>
        <begin position="120"/>
        <end position="137"/>
    </location>
</feature>
<keyword evidence="6 8" id="KW-0472">Membrane</keyword>
<evidence type="ECO:0000313" key="13">
    <source>
        <dbReference type="Proteomes" id="UP000707451"/>
    </source>
</evidence>
<dbReference type="Pfam" id="PF14703">
    <property type="entry name" value="PHM7_cyt"/>
    <property type="match status" value="1"/>
</dbReference>
<evidence type="ECO:0000259" key="10">
    <source>
        <dbReference type="Pfam" id="PF13967"/>
    </source>
</evidence>
<feature type="transmembrane region" description="Helical" evidence="8">
    <location>
        <begin position="652"/>
        <end position="676"/>
    </location>
</feature>
<evidence type="ECO:0000256" key="7">
    <source>
        <dbReference type="SAM" id="MobiDB-lite"/>
    </source>
</evidence>
<dbReference type="AlphaFoldDB" id="A0A9P7XRE3"/>
<feature type="region of interest" description="Disordered" evidence="7">
    <location>
        <begin position="1096"/>
        <end position="1152"/>
    </location>
</feature>
<feature type="domain" description="CSC1/OSCA1-like cytosolic" evidence="11">
    <location>
        <begin position="219"/>
        <end position="426"/>
    </location>
</feature>
<accession>A0A9P7XRE3</accession>
<feature type="transmembrane region" description="Helical" evidence="8">
    <location>
        <begin position="43"/>
        <end position="66"/>
    </location>
</feature>
<comment type="subcellular location">
    <subcellularLocation>
        <location evidence="1">Membrane</location>
        <topology evidence="1">Multi-pass membrane protein</topology>
    </subcellularLocation>
</comment>
<comment type="caution">
    <text evidence="12">The sequence shown here is derived from an EMBL/GenBank/DDBJ whole genome shotgun (WGS) entry which is preliminary data.</text>
</comment>
<name>A0A9P7XRE3_9FUNG</name>
<keyword evidence="5 8" id="KW-1133">Transmembrane helix</keyword>
<evidence type="ECO:0000256" key="5">
    <source>
        <dbReference type="ARBA" id="ARBA00022989"/>
    </source>
</evidence>
<feature type="region of interest" description="Disordered" evidence="7">
    <location>
        <begin position="950"/>
        <end position="971"/>
    </location>
</feature>
<dbReference type="InterPro" id="IPR045122">
    <property type="entry name" value="Csc1-like"/>
</dbReference>
<dbReference type="EMBL" id="JAHRHY010000011">
    <property type="protein sequence ID" value="KAG9065809.1"/>
    <property type="molecule type" value="Genomic_DNA"/>
</dbReference>
<evidence type="ECO:0000256" key="2">
    <source>
        <dbReference type="ARBA" id="ARBA00007779"/>
    </source>
</evidence>
<feature type="transmembrane region" description="Helical" evidence="8">
    <location>
        <begin position="532"/>
        <end position="551"/>
    </location>
</feature>
<dbReference type="PANTHER" id="PTHR13018">
    <property type="entry name" value="PROBABLE MEMBRANE PROTEIN DUF221-RELATED"/>
    <property type="match status" value="1"/>
</dbReference>
<feature type="transmembrane region" description="Helical" evidence="8">
    <location>
        <begin position="491"/>
        <end position="512"/>
    </location>
</feature>
<dbReference type="Proteomes" id="UP000707451">
    <property type="component" value="Unassembled WGS sequence"/>
</dbReference>
<dbReference type="GO" id="GO:0005886">
    <property type="term" value="C:plasma membrane"/>
    <property type="evidence" value="ECO:0007669"/>
    <property type="project" value="TreeGrafter"/>
</dbReference>
<keyword evidence="13" id="KW-1185">Reference proteome</keyword>
<keyword evidence="3" id="KW-0813">Transport</keyword>
<sequence>MASAQSFFESGPMSAIFDSDVEAATMVPGHPAANNSTGLKTQLAISTLIGLSSFLGFCFLRTRWTVIFAPRTKLRRHTPPPLSSTFFGWIPQLIRIPESEVLDCVGLDAAMMLRFFTMSLKLFAICLVPGLLIVWPINSYSTNDGRLPTDPDDGIDDDDDPSLPGSLPRPGTSFIYLFTQFTFTWIFSLLTLYSIWHTYEGYIAVRRRYLLKRRRATVNRTVMVVGLPAHLQSDWALATFYESLGVGTVESAHVCRHVTTLQRLIEQRAHALRHLEITYTRYYGNPSGRSDYDPDAILAENDMTADDHQVENGQGTNRDSIVDVDEGYSLVRASSIKKRPTMRLGFMGIFGRKVDKIDHYREVFATLDKAVQKMRMSRVYATTSIGFVTFEEMHAAQILAQTVNTQETLTCETFMAPEPRDVYWDNLNLPPSELGVRTIVINAIVFMLIFFWAGPVSVFSSFLNLDSLDRIFPGISKIADMSPILKSLIQGFLPTVGVIIFLAVVPRILLSLCRQQGIQSHSEIARSLYNKYFMFILFNVVLVFTIVGTWAQAVNKVYHNVGELALLLAQSLPRVAPFFINYTILRGIGLFPMQLLQLADIVNLTIQKMFSRTPRDYAESRAPPELHYGVAYSNATLAFVVILIYSCIKPMILVFGVIYFAVGYLVFKYQLLYVYFHPNESGGQIWPMVYNRLTLGLVTFQLTMLGLFMLKQAYVFGILLAPLPAGTVWFWYWTTNAYYLTARHIPLELMRPRQDDEDFEDYLEDVHGQGQGQGQEDLDDYRNNNGSLAALGSEIAPPGSNGLGHIAVDMTNKKPAPPAAGVAAPKQLSVSNDVAEIRTQSGGLAVITPGGSKRKMPKSVVDEDDYQAMPDRFTDYRQPPMTLYPGVLNSGMRHYQHPAFAGPLPTLWLPLKKGSARGGPDSKRKSVLIDGEIRIENSGSRVAGILDASQPRTYDEGDNLAGGGQDEDLDLVSPTSTEAIDIRDRTMSVSAAGNGVGGGGGALPQVADATRAIETLITDDDNSSDVTGGPSRPESPTIAAANGATEDLESNNNSAPKRNPAVEGISDVYYHHPERRLSSASTTSAMRLAAVASVMGGGNPISGPPRSLAARGSRASLLGRQSFSQSSPPPPVLQGGQRQPAPVSAPSGLRRS</sequence>
<feature type="region of interest" description="Disordered" evidence="7">
    <location>
        <begin position="1016"/>
        <end position="1037"/>
    </location>
</feature>
<evidence type="ECO:0000313" key="12">
    <source>
        <dbReference type="EMBL" id="KAG9065809.1"/>
    </source>
</evidence>
<dbReference type="InterPro" id="IPR032880">
    <property type="entry name" value="CSC1/OSCA1-like_N"/>
</dbReference>
<evidence type="ECO:0000259" key="9">
    <source>
        <dbReference type="Pfam" id="PF02714"/>
    </source>
</evidence>
<feature type="domain" description="CSC1/OSCA1-like 7TM region" evidence="9">
    <location>
        <begin position="437"/>
        <end position="708"/>
    </location>
</feature>
<comment type="similarity">
    <text evidence="2">Belongs to the CSC1 (TC 1.A.17) family.</text>
</comment>